<sequence length="18" mass="1720">MSDNGNAAATAVSVSLDP</sequence>
<dbReference type="AlphaFoldDB" id="D3W811"/>
<dbReference type="EMBL" id="GQ850462">
    <property type="protein sequence ID" value="ADC93653.1"/>
    <property type="molecule type" value="mRNA"/>
</dbReference>
<reference evidence="1" key="1">
    <citation type="journal article" date="2010" name="Hum. Mol. Genet.">
        <title>Feline acute intermittent porphyria: a phenocopy masquerading as an erythropoietic porphyria due to dominant and recessive hydroxymethylbilane synthase mutations.</title>
        <authorList>
            <person name="Clavero S."/>
            <person name="Bishop D.F."/>
            <person name="Haskins M.E."/>
            <person name="Giger U."/>
            <person name="Kauppinen R."/>
            <person name="Desnick R.J."/>
        </authorList>
    </citation>
    <scope>NUCLEOTIDE SEQUENCE</scope>
    <source>
        <tissue evidence="1">Liver</tissue>
    </source>
</reference>
<dbReference type="BRENDA" id="2.5.1.61">
    <property type="organism ID" value="2235"/>
</dbReference>
<organism evidence="1">
    <name type="scientific">Felis catus</name>
    <name type="common">Cat</name>
    <name type="synonym">Felis silvestris catus</name>
    <dbReference type="NCBI Taxonomy" id="9685"/>
    <lineage>
        <taxon>Eukaryota</taxon>
        <taxon>Metazoa</taxon>
        <taxon>Chordata</taxon>
        <taxon>Craniata</taxon>
        <taxon>Vertebrata</taxon>
        <taxon>Euteleostomi</taxon>
        <taxon>Mammalia</taxon>
        <taxon>Eutheria</taxon>
        <taxon>Laurasiatheria</taxon>
        <taxon>Carnivora</taxon>
        <taxon>Feliformia</taxon>
        <taxon>Felidae</taxon>
        <taxon>Felinae</taxon>
        <taxon>Felis</taxon>
    </lineage>
</organism>
<gene>
    <name evidence="1" type="primary">HMBS</name>
</gene>
<accession>D3W811</accession>
<name>D3W811_FELCA</name>
<proteinExistence type="evidence at transcript level"/>
<evidence type="ECO:0000313" key="1">
    <source>
        <dbReference type="EMBL" id="ADC93653.1"/>
    </source>
</evidence>
<protein>
    <submittedName>
        <fullName evidence="1">Truncated hydroxymethylbilane synthase housekeeping form 1b</fullName>
    </submittedName>
</protein>